<protein>
    <submittedName>
        <fullName evidence="6">Flagellar motor rotation protein MotB</fullName>
    </submittedName>
</protein>
<dbReference type="PROSITE" id="PS51123">
    <property type="entry name" value="OMPA_2"/>
    <property type="match status" value="1"/>
</dbReference>
<sequence>MRPRAPQPAHRPPTGQAPTRESHADAHDSPPTIELETKRGNGERNFRWALILVLVALLCGGAVFVSQIHQPLSAERGRLATELEGATRARDEATAALAALTTERDALRTERDAITSERDALRAREQELAGAVAERDARIGALQAMHDQLTEQLRSEIAAGDVTVSQGDGRVAVRLADQILFAPGRAELSERGQALLRRVATSLARMEDRLIQVEGHTDSTPLTGDALERFATNWELSTARATNVVRFLADQCSIPGERLAAAGYSEFRPVGDNGTVRGRRMNRRIELTLIARPRA</sequence>
<dbReference type="GO" id="GO:0016020">
    <property type="term" value="C:membrane"/>
    <property type="evidence" value="ECO:0007669"/>
    <property type="project" value="UniProtKB-UniRule"/>
</dbReference>
<evidence type="ECO:0000256" key="4">
    <source>
        <dbReference type="SAM" id="Phobius"/>
    </source>
</evidence>
<dbReference type="KEGG" id="samy:DB32_008182"/>
<keyword evidence="6" id="KW-0966">Cell projection</keyword>
<dbReference type="Pfam" id="PF00691">
    <property type="entry name" value="OmpA"/>
    <property type="match status" value="1"/>
</dbReference>
<dbReference type="STRING" id="927083.DB32_008182"/>
<dbReference type="InterPro" id="IPR050330">
    <property type="entry name" value="Bact_OuterMem_StrucFunc"/>
</dbReference>
<dbReference type="Gene3D" id="3.30.1330.60">
    <property type="entry name" value="OmpA-like domain"/>
    <property type="match status" value="1"/>
</dbReference>
<keyword evidence="1 4" id="KW-0472">Membrane</keyword>
<keyword evidence="7" id="KW-1185">Reference proteome</keyword>
<evidence type="ECO:0000256" key="3">
    <source>
        <dbReference type="SAM" id="MobiDB-lite"/>
    </source>
</evidence>
<keyword evidence="6" id="KW-0969">Cilium</keyword>
<evidence type="ECO:0000313" key="6">
    <source>
        <dbReference type="EMBL" id="AKF11033.1"/>
    </source>
</evidence>
<dbReference type="InterPro" id="IPR006665">
    <property type="entry name" value="OmpA-like"/>
</dbReference>
<dbReference type="InterPro" id="IPR036737">
    <property type="entry name" value="OmpA-like_sf"/>
</dbReference>
<name>A0A0F6W9T1_9BACT</name>
<keyword evidence="4" id="KW-1133">Transmembrane helix</keyword>
<accession>A0A0F6W9T1</accession>
<keyword evidence="4" id="KW-0812">Transmembrane</keyword>
<organism evidence="6 7">
    <name type="scientific">Sandaracinus amylolyticus</name>
    <dbReference type="NCBI Taxonomy" id="927083"/>
    <lineage>
        <taxon>Bacteria</taxon>
        <taxon>Pseudomonadati</taxon>
        <taxon>Myxococcota</taxon>
        <taxon>Polyangia</taxon>
        <taxon>Polyangiales</taxon>
        <taxon>Sandaracinaceae</taxon>
        <taxon>Sandaracinus</taxon>
    </lineage>
</organism>
<feature type="coiled-coil region" evidence="2">
    <location>
        <begin position="83"/>
        <end position="124"/>
    </location>
</feature>
<keyword evidence="6" id="KW-0282">Flagellum</keyword>
<evidence type="ECO:0000259" key="5">
    <source>
        <dbReference type="PROSITE" id="PS51123"/>
    </source>
</evidence>
<reference evidence="6 7" key="1">
    <citation type="submission" date="2015-03" db="EMBL/GenBank/DDBJ databases">
        <title>Genome assembly of Sandaracinus amylolyticus DSM 53668.</title>
        <authorList>
            <person name="Sharma G."/>
            <person name="Subramanian S."/>
        </authorList>
    </citation>
    <scope>NUCLEOTIDE SEQUENCE [LARGE SCALE GENOMIC DNA]</scope>
    <source>
        <strain evidence="6 7">DSM 53668</strain>
    </source>
</reference>
<feature type="transmembrane region" description="Helical" evidence="4">
    <location>
        <begin position="48"/>
        <end position="68"/>
    </location>
</feature>
<dbReference type="EMBL" id="CP011125">
    <property type="protein sequence ID" value="AKF11033.1"/>
    <property type="molecule type" value="Genomic_DNA"/>
</dbReference>
<feature type="region of interest" description="Disordered" evidence="3">
    <location>
        <begin position="1"/>
        <end position="38"/>
    </location>
</feature>
<evidence type="ECO:0000256" key="1">
    <source>
        <dbReference type="PROSITE-ProRule" id="PRU00473"/>
    </source>
</evidence>
<evidence type="ECO:0000313" key="7">
    <source>
        <dbReference type="Proteomes" id="UP000034883"/>
    </source>
</evidence>
<feature type="domain" description="OmpA-like" evidence="5">
    <location>
        <begin position="168"/>
        <end position="293"/>
    </location>
</feature>
<feature type="compositionally biased region" description="Pro residues" evidence="3">
    <location>
        <begin position="1"/>
        <end position="11"/>
    </location>
</feature>
<dbReference type="Gene3D" id="6.10.250.3110">
    <property type="match status" value="1"/>
</dbReference>
<dbReference type="CDD" id="cd07185">
    <property type="entry name" value="OmpA_C-like"/>
    <property type="match status" value="1"/>
</dbReference>
<dbReference type="Proteomes" id="UP000034883">
    <property type="component" value="Chromosome"/>
</dbReference>
<dbReference type="SUPFAM" id="SSF103088">
    <property type="entry name" value="OmpA-like"/>
    <property type="match status" value="1"/>
</dbReference>
<dbReference type="PANTHER" id="PTHR30329:SF21">
    <property type="entry name" value="LIPOPROTEIN YIAD-RELATED"/>
    <property type="match status" value="1"/>
</dbReference>
<dbReference type="AlphaFoldDB" id="A0A0F6W9T1"/>
<proteinExistence type="predicted"/>
<keyword evidence="2" id="KW-0175">Coiled coil</keyword>
<dbReference type="PANTHER" id="PTHR30329">
    <property type="entry name" value="STATOR ELEMENT OF FLAGELLAR MOTOR COMPLEX"/>
    <property type="match status" value="1"/>
</dbReference>
<gene>
    <name evidence="6" type="ORF">DB32_008182</name>
</gene>
<evidence type="ECO:0000256" key="2">
    <source>
        <dbReference type="SAM" id="Coils"/>
    </source>
</evidence>